<protein>
    <submittedName>
        <fullName evidence="2">Uncharacterized protein</fullName>
    </submittedName>
</protein>
<gene>
    <name evidence="2" type="ORF">METZ01_LOCUS386513</name>
</gene>
<reference evidence="2" key="1">
    <citation type="submission" date="2018-05" db="EMBL/GenBank/DDBJ databases">
        <authorList>
            <person name="Lanie J.A."/>
            <person name="Ng W.-L."/>
            <person name="Kazmierczak K.M."/>
            <person name="Andrzejewski T.M."/>
            <person name="Davidsen T.M."/>
            <person name="Wayne K.J."/>
            <person name="Tettelin H."/>
            <person name="Glass J.I."/>
            <person name="Rusch D."/>
            <person name="Podicherti R."/>
            <person name="Tsui H.-C.T."/>
            <person name="Winkler M.E."/>
        </authorList>
    </citation>
    <scope>NUCLEOTIDE SEQUENCE</scope>
</reference>
<dbReference type="AlphaFoldDB" id="A0A382UHB6"/>
<feature type="compositionally biased region" description="Basic and acidic residues" evidence="1">
    <location>
        <begin position="173"/>
        <end position="182"/>
    </location>
</feature>
<evidence type="ECO:0000313" key="2">
    <source>
        <dbReference type="EMBL" id="SVD33659.1"/>
    </source>
</evidence>
<feature type="non-terminal residue" evidence="2">
    <location>
        <position position="293"/>
    </location>
</feature>
<feature type="non-terminal residue" evidence="2">
    <location>
        <position position="1"/>
    </location>
</feature>
<accession>A0A382UHB6</accession>
<proteinExistence type="predicted"/>
<name>A0A382UHB6_9ZZZZ</name>
<feature type="region of interest" description="Disordered" evidence="1">
    <location>
        <begin position="161"/>
        <end position="182"/>
    </location>
</feature>
<evidence type="ECO:0000256" key="1">
    <source>
        <dbReference type="SAM" id="MobiDB-lite"/>
    </source>
</evidence>
<feature type="region of interest" description="Disordered" evidence="1">
    <location>
        <begin position="267"/>
        <end position="293"/>
    </location>
</feature>
<dbReference type="EMBL" id="UINC01144257">
    <property type="protein sequence ID" value="SVD33659.1"/>
    <property type="molecule type" value="Genomic_DNA"/>
</dbReference>
<organism evidence="2">
    <name type="scientific">marine metagenome</name>
    <dbReference type="NCBI Taxonomy" id="408172"/>
    <lineage>
        <taxon>unclassified sequences</taxon>
        <taxon>metagenomes</taxon>
        <taxon>ecological metagenomes</taxon>
    </lineage>
</organism>
<sequence>RFATEIPEETRHMRCLPKHRWAILSLMTLAACNDITDFPGSDVTESRLESVLNFDVAMVSADALIEDVAELQLDFGNAMGGASTAPGETTSSAPLRPVREVTYYDADGREQDTYDGLTTASVHIVSEISGERARDNWSSSVSRTREITITGLEGTEVIRTANGTGSSTRSRSYHSDEHGDRSYEMSGASVITDVVRPVPQDENNPFVPRQRDLYPLSGTITRDVTVTVVNGRNGDETRVKHVVITFNGTQFVTMTVDGEPIKVDLAARRGHDPRRSRGGNGAPQPPNCRGNGP</sequence>
<feature type="compositionally biased region" description="Polar residues" evidence="1">
    <location>
        <begin position="161"/>
        <end position="170"/>
    </location>
</feature>